<evidence type="ECO:0000313" key="8">
    <source>
        <dbReference type="Proteomes" id="UP000623776"/>
    </source>
</evidence>
<dbReference type="Gene3D" id="3.30.70.100">
    <property type="match status" value="1"/>
</dbReference>
<dbReference type="PANTHER" id="PTHR21621">
    <property type="entry name" value="RIBOSOMAL PROTEIN S6 MODIFICATION PROTEIN"/>
    <property type="match status" value="1"/>
</dbReference>
<evidence type="ECO:0000256" key="4">
    <source>
        <dbReference type="RuleBase" id="RU004168"/>
    </source>
</evidence>
<evidence type="ECO:0000259" key="6">
    <source>
        <dbReference type="PROSITE" id="PS51160"/>
    </source>
</evidence>
<dbReference type="Gene3D" id="3.30.470.20">
    <property type="entry name" value="ATP-grasp fold, B domain"/>
    <property type="match status" value="3"/>
</dbReference>
<dbReference type="EC" id="3.6.1.7" evidence="3"/>
<evidence type="ECO:0000256" key="2">
    <source>
        <dbReference type="PROSITE-ProRule" id="PRU00409"/>
    </source>
</evidence>
<comment type="catalytic activity">
    <reaction evidence="3">
        <text>an acyl phosphate + H2O = a carboxylate + phosphate + H(+)</text>
        <dbReference type="Rhea" id="RHEA:14965"/>
        <dbReference type="ChEBI" id="CHEBI:15377"/>
        <dbReference type="ChEBI" id="CHEBI:15378"/>
        <dbReference type="ChEBI" id="CHEBI:29067"/>
        <dbReference type="ChEBI" id="CHEBI:43474"/>
        <dbReference type="ChEBI" id="CHEBI:59918"/>
        <dbReference type="EC" id="3.6.1.7"/>
    </reaction>
</comment>
<feature type="domain" description="ATP-grasp" evidence="5">
    <location>
        <begin position="434"/>
        <end position="688"/>
    </location>
</feature>
<dbReference type="PROSITE" id="PS50975">
    <property type="entry name" value="ATP_GRASP"/>
    <property type="match status" value="2"/>
</dbReference>
<dbReference type="GO" id="GO:0046872">
    <property type="term" value="F:metal ion binding"/>
    <property type="evidence" value="ECO:0007669"/>
    <property type="project" value="InterPro"/>
</dbReference>
<dbReference type="Proteomes" id="UP000623776">
    <property type="component" value="Unassembled WGS sequence"/>
</dbReference>
<dbReference type="Pfam" id="PF00708">
    <property type="entry name" value="Acylphosphatase"/>
    <property type="match status" value="1"/>
</dbReference>
<keyword evidence="3" id="KW-0378">Hydrolase</keyword>
<dbReference type="InterPro" id="IPR013815">
    <property type="entry name" value="ATP_grasp_subdomain_1"/>
</dbReference>
<sequence length="784" mass="85444">MASALARDVKVYIYSAEEIKKICATHGLKFRQSYYGVGQVFSLTYGDKTYLVNKTKFLLSKLPPAFSKKALKDSEHLGVDSPKGVFFKKNQFSSKLLEKNGIKFPVVLKPVGGSMGKGVVLDLKSISALKVAIENSVSDDLVVEEQVSGDEYRIYLVKGKYFGAVKRVPANVVGNGVMTVEQLIKQKNALKKQKHHPLIKKESALAFLSAQGKSVDVVPADGEFVALTNVLGRSSGGDVYDVSHQMPGWVLKKIDKLGSYFNDSLCTGLDVIVNEESCYLIEANNRPQLSSLLMPDDGKGRNIADALVSALFPTTQIKYVIGGRIGDIKKSVNLSRKNDTGILLDPGVNRYPLTSDSVNDLKFKELSSFSNSNRLVLRREIHSRGLFFDTWSTEKGSKRWSITSAQRSIVFRENMPAQTSYATRALTNDKEKTKQRLSKYGIHVPSGIRVKQSDFNAAEKWFDSLGSSPLVVVKPYNGSGGKGVTSGIASKKVMLDALAGLDDDDAVLEEHINGFDYRLFVVGGKFKYAIKRHPAHVVGDGVSTVSMLVNAKNKVRRHNPYTGKYLLALDQAVIERISSKGYSPESILDAGEVLYLQTIANIGAGGDSEDVTELVHADFIEIAERVYGAFENLAFCGLDLITEDISCSSGAQRYAVIEVNANCDLAMHHFPTRGEPRDAAGAILENLFPESSPASVVRRQLTICGKVQGVGYRKWLARQARLRSIYGTVSNQKDGSVVAMVQGSDSAISDLVRAANQGPAKALVSYVNVTDGGSVSVLDNFSIT</sequence>
<feature type="active site" evidence="3">
    <location>
        <position position="731"/>
    </location>
</feature>
<dbReference type="AlphaFoldDB" id="A0A8H9I5P0"/>
<comment type="caution">
    <text evidence="7">The sequence shown here is derived from an EMBL/GenBank/DDBJ whole genome shotgun (WGS) entry which is preliminary data.</text>
</comment>
<evidence type="ECO:0000259" key="5">
    <source>
        <dbReference type="PROSITE" id="PS50975"/>
    </source>
</evidence>
<proteinExistence type="inferred from homology"/>
<keyword evidence="8" id="KW-1185">Reference proteome</keyword>
<dbReference type="PROSITE" id="PS51160">
    <property type="entry name" value="ACYLPHOSPHATASE_3"/>
    <property type="match status" value="1"/>
</dbReference>
<dbReference type="GO" id="GO:0005524">
    <property type="term" value="F:ATP binding"/>
    <property type="evidence" value="ECO:0007669"/>
    <property type="project" value="UniProtKB-UniRule"/>
</dbReference>
<reference evidence="8" key="1">
    <citation type="journal article" date="2019" name="Int. J. Syst. Evol. Microbiol.">
        <title>The Global Catalogue of Microorganisms (GCM) 10K type strain sequencing project: providing services to taxonomists for standard genome sequencing and annotation.</title>
        <authorList>
            <consortium name="The Broad Institute Genomics Platform"/>
            <consortium name="The Broad Institute Genome Sequencing Center for Infectious Disease"/>
            <person name="Wu L."/>
            <person name="Ma J."/>
        </authorList>
    </citation>
    <scope>NUCLEOTIDE SEQUENCE [LARGE SCALE GENOMIC DNA]</scope>
    <source>
        <strain evidence="8">KCTC 22154</strain>
    </source>
</reference>
<dbReference type="GO" id="GO:0018169">
    <property type="term" value="F:ribosomal S6-glutamic acid ligase activity"/>
    <property type="evidence" value="ECO:0007669"/>
    <property type="project" value="TreeGrafter"/>
</dbReference>
<dbReference type="GO" id="GO:0009432">
    <property type="term" value="P:SOS response"/>
    <property type="evidence" value="ECO:0007669"/>
    <property type="project" value="TreeGrafter"/>
</dbReference>
<comment type="similarity">
    <text evidence="4">Belongs to the acylphosphatase family.</text>
</comment>
<accession>A0A8H9I5P0</accession>
<dbReference type="Gene3D" id="3.30.1490.20">
    <property type="entry name" value="ATP-grasp fold, A domain"/>
    <property type="match status" value="1"/>
</dbReference>
<feature type="active site" evidence="3">
    <location>
        <position position="713"/>
    </location>
</feature>
<dbReference type="InterPro" id="IPR036046">
    <property type="entry name" value="Acylphosphatase-like_dom_sf"/>
</dbReference>
<dbReference type="Pfam" id="PF08443">
    <property type="entry name" value="RimK"/>
    <property type="match status" value="1"/>
</dbReference>
<dbReference type="PANTHER" id="PTHR21621:SF0">
    <property type="entry name" value="BETA-CITRYLGLUTAMATE SYNTHASE B-RELATED"/>
    <property type="match status" value="1"/>
</dbReference>
<dbReference type="InterPro" id="IPR013651">
    <property type="entry name" value="ATP-grasp_RimK-type"/>
</dbReference>
<dbReference type="SUPFAM" id="SSF54975">
    <property type="entry name" value="Acylphosphatase/BLUF domain-like"/>
    <property type="match status" value="1"/>
</dbReference>
<evidence type="ECO:0000313" key="7">
    <source>
        <dbReference type="EMBL" id="GGW38344.1"/>
    </source>
</evidence>
<keyword evidence="2" id="KW-0547">Nucleotide-binding</keyword>
<dbReference type="InterPro" id="IPR001792">
    <property type="entry name" value="Acylphosphatase-like_dom"/>
</dbReference>
<dbReference type="InterPro" id="IPR011761">
    <property type="entry name" value="ATP-grasp"/>
</dbReference>
<dbReference type="GO" id="GO:0005737">
    <property type="term" value="C:cytoplasm"/>
    <property type="evidence" value="ECO:0007669"/>
    <property type="project" value="TreeGrafter"/>
</dbReference>
<gene>
    <name evidence="7" type="ORF">GCM10007157_31860</name>
</gene>
<evidence type="ECO:0000256" key="3">
    <source>
        <dbReference type="PROSITE-ProRule" id="PRU00520"/>
    </source>
</evidence>
<dbReference type="EMBL" id="BMXN01000027">
    <property type="protein sequence ID" value="GGW38344.1"/>
    <property type="molecule type" value="Genomic_DNA"/>
</dbReference>
<feature type="domain" description="Acylphosphatase-like" evidence="6">
    <location>
        <begin position="698"/>
        <end position="784"/>
    </location>
</feature>
<keyword evidence="2" id="KW-0067">ATP-binding</keyword>
<evidence type="ECO:0000256" key="1">
    <source>
        <dbReference type="ARBA" id="ARBA00023211"/>
    </source>
</evidence>
<dbReference type="SUPFAM" id="SSF56059">
    <property type="entry name" value="Glutathione synthetase ATP-binding domain-like"/>
    <property type="match status" value="2"/>
</dbReference>
<feature type="domain" description="ATP-grasp" evidence="5">
    <location>
        <begin position="71"/>
        <end position="312"/>
    </location>
</feature>
<dbReference type="GO" id="GO:0003998">
    <property type="term" value="F:acylphosphatase activity"/>
    <property type="evidence" value="ECO:0007669"/>
    <property type="project" value="UniProtKB-EC"/>
</dbReference>
<organism evidence="7 8">
    <name type="scientific">Vreelandella hamiltonii</name>
    <dbReference type="NCBI Taxonomy" id="502829"/>
    <lineage>
        <taxon>Bacteria</taxon>
        <taxon>Pseudomonadati</taxon>
        <taxon>Pseudomonadota</taxon>
        <taxon>Gammaproteobacteria</taxon>
        <taxon>Oceanospirillales</taxon>
        <taxon>Halomonadaceae</taxon>
        <taxon>Vreelandella</taxon>
    </lineage>
</organism>
<name>A0A8H9I5P0_9GAMM</name>
<protein>
    <recommendedName>
        <fullName evidence="3">acylphosphatase</fullName>
        <ecNumber evidence="3">3.6.1.7</ecNumber>
    </recommendedName>
</protein>
<keyword evidence="1" id="KW-0464">Manganese</keyword>